<keyword evidence="1" id="KW-0812">Transmembrane</keyword>
<gene>
    <name evidence="3" type="ORF">G3I58_21345</name>
</gene>
<comment type="caution">
    <text evidence="3">The sequence shown here is derived from an EMBL/GenBank/DDBJ whole genome shotgun (WGS) entry which is preliminary data.</text>
</comment>
<evidence type="ECO:0000256" key="1">
    <source>
        <dbReference type="SAM" id="Phobius"/>
    </source>
</evidence>
<sequence length="359" mass="38012">MTGTRNHIGRRAVLLAGGGAAIAATGGVLTWVGGRENRVPPPPTVGRENRVPPPPTVGLFAVDEAVALLPPSPLRTVSGPQSFAFDAAGDRVYALQVMAGGLRLPDEEEPVSGRDRKTAGDMCVSVLSLSGSAAGHMYLRGFGHGVSMGVESSGEDVLLWVESDVDERTGYGRAVTRVPFRDGAVLDSSSSAVRHHRPLPGSRQLHPAFDPVDGRVLVSHWVGEAHHYAVYRADDFLDGRYEPLHTVADGALRDGEWVQGCALHGNHIYQLTGKGYTDEAGANPPSGGGDTYVSALDVRTGEVVGRRKVTVAPELEYREPEGIAVRAAPEPRLCVGFSVKTPEHRRLAVYACPAPGVTA</sequence>
<evidence type="ECO:0000313" key="3">
    <source>
        <dbReference type="EMBL" id="NEC00501.1"/>
    </source>
</evidence>
<proteinExistence type="predicted"/>
<protein>
    <submittedName>
        <fullName evidence="3">Signaling protein</fullName>
    </submittedName>
</protein>
<dbReference type="AlphaFoldDB" id="A0A7K3RED8"/>
<dbReference type="EMBL" id="JAAGMS010000238">
    <property type="protein sequence ID" value="NEC00501.1"/>
    <property type="molecule type" value="Genomic_DNA"/>
</dbReference>
<dbReference type="InterPro" id="IPR048799">
    <property type="entry name" value="P68_RBP_TagC-like_beta-prop"/>
</dbReference>
<reference evidence="3 4" key="1">
    <citation type="submission" date="2020-01" db="EMBL/GenBank/DDBJ databases">
        <title>Insect and environment-associated Actinomycetes.</title>
        <authorList>
            <person name="Currrie C."/>
            <person name="Chevrette M."/>
            <person name="Carlson C."/>
            <person name="Stubbendieck R."/>
            <person name="Wendt-Pienkowski E."/>
        </authorList>
    </citation>
    <scope>NUCLEOTIDE SEQUENCE [LARGE SCALE GENOMIC DNA]</scope>
    <source>
        <strain evidence="3 4">SID7903</strain>
    </source>
</reference>
<keyword evidence="1" id="KW-0472">Membrane</keyword>
<feature type="transmembrane region" description="Helical" evidence="1">
    <location>
        <begin position="12"/>
        <end position="33"/>
    </location>
</feature>
<dbReference type="SUPFAM" id="SSF63825">
    <property type="entry name" value="YWTD domain"/>
    <property type="match status" value="1"/>
</dbReference>
<accession>A0A7K3RED8</accession>
<evidence type="ECO:0000259" key="2">
    <source>
        <dbReference type="Pfam" id="PF21311"/>
    </source>
</evidence>
<evidence type="ECO:0000313" key="4">
    <source>
        <dbReference type="Proteomes" id="UP000470951"/>
    </source>
</evidence>
<dbReference type="Proteomes" id="UP000470951">
    <property type="component" value="Unassembled WGS sequence"/>
</dbReference>
<feature type="domain" description="P68 RBP/TagC-like beta-propeller" evidence="2">
    <location>
        <begin position="81"/>
        <end position="330"/>
    </location>
</feature>
<dbReference type="Pfam" id="PF21311">
    <property type="entry name" value="Phage_RBD_prop"/>
    <property type="match status" value="1"/>
</dbReference>
<organism evidence="3 4">
    <name type="scientific">Streptomyces anulatus</name>
    <name type="common">Streptomyces chrysomallus</name>
    <dbReference type="NCBI Taxonomy" id="1892"/>
    <lineage>
        <taxon>Bacteria</taxon>
        <taxon>Bacillati</taxon>
        <taxon>Actinomycetota</taxon>
        <taxon>Actinomycetes</taxon>
        <taxon>Kitasatosporales</taxon>
        <taxon>Streptomycetaceae</taxon>
        <taxon>Streptomyces</taxon>
    </lineage>
</organism>
<dbReference type="RefSeq" id="WP_164219747.1">
    <property type="nucleotide sequence ID" value="NZ_JAAGMS010000238.1"/>
</dbReference>
<keyword evidence="1" id="KW-1133">Transmembrane helix</keyword>
<name>A0A7K3RED8_STRAQ</name>